<evidence type="ECO:0000313" key="1">
    <source>
        <dbReference type="EMBL" id="CDL39392.1"/>
    </source>
</evidence>
<dbReference type="Proteomes" id="UP000019194">
    <property type="component" value="Unassembled WGS sequence"/>
</dbReference>
<comment type="caution">
    <text evidence="1">The sequence shown here is derived from an EMBL/GenBank/DDBJ whole genome shotgun (WGS) entry which is preliminary data.</text>
</comment>
<sequence length="69" mass="7846">MKITTPYSTYLQQTPASVTLELSFFNNMKIDTTSYQITSIKLTPYHHCPQKPSILIMSNKMEIPHGSPT</sequence>
<organism evidence="1 2">
    <name type="scientific">Citrobacter freundii</name>
    <dbReference type="NCBI Taxonomy" id="546"/>
    <lineage>
        <taxon>Bacteria</taxon>
        <taxon>Pseudomonadati</taxon>
        <taxon>Pseudomonadota</taxon>
        <taxon>Gammaproteobacteria</taxon>
        <taxon>Enterobacterales</taxon>
        <taxon>Enterobacteriaceae</taxon>
        <taxon>Citrobacter</taxon>
        <taxon>Citrobacter freundii complex</taxon>
    </lineage>
</organism>
<proteinExistence type="predicted"/>
<protein>
    <submittedName>
        <fullName evidence="1">Uncharacterized protein</fullName>
    </submittedName>
</protein>
<accession>A0A7G2IRQ5</accession>
<dbReference type="AlphaFoldDB" id="A0A7G2IRQ5"/>
<dbReference type="EMBL" id="CBWP010000058">
    <property type="protein sequence ID" value="CDL39392.1"/>
    <property type="molecule type" value="Genomic_DNA"/>
</dbReference>
<evidence type="ECO:0000313" key="2">
    <source>
        <dbReference type="Proteomes" id="UP000019194"/>
    </source>
</evidence>
<reference evidence="1 2" key="1">
    <citation type="submission" date="2013-10" db="EMBL/GenBank/DDBJ databases">
        <title>Antibiotic resistance diversity of beta-lactamase producers in the General Hospital Vienna.</title>
        <authorList>
            <person name="Barisic I."/>
            <person name="Mitteregger D."/>
            <person name="Hirschl A.M."/>
            <person name="Noehammer C."/>
            <person name="Wiesinger-Mayr H."/>
        </authorList>
    </citation>
    <scope>NUCLEOTIDE SEQUENCE [LARGE SCALE GENOMIC DNA]</scope>
    <source>
        <strain evidence="1 2">ISC11</strain>
    </source>
</reference>
<name>A0A7G2IRQ5_CITFR</name>